<sequence length="160" mass="18006">MTLVRFTVIDAQGAASFVGPGHAIKMFAAACSRNPRSLAELLEFTRPYDADFITEVRNGLAVFDEHNTPDDPSAFHSIIEHASPSTLPPFRVLDEVTRDLSLQPVESGLILYNLGARRIVQVVNSYGELQREDRGRIRRSGQPTRMLYHYRLPDEWAIVP</sequence>
<protein>
    <submittedName>
        <fullName evidence="1">Uncharacterized protein</fullName>
    </submittedName>
</protein>
<gene>
    <name evidence="1" type="ORF">ENP34_00270</name>
</gene>
<accession>A0A831WYQ9</accession>
<organism evidence="1">
    <name type="scientific">Thermorudis peleae</name>
    <dbReference type="NCBI Taxonomy" id="1382356"/>
    <lineage>
        <taxon>Bacteria</taxon>
        <taxon>Pseudomonadati</taxon>
        <taxon>Thermomicrobiota</taxon>
        <taxon>Thermomicrobia</taxon>
        <taxon>Thermomicrobia incertae sedis</taxon>
        <taxon>Thermorudis</taxon>
    </lineage>
</organism>
<evidence type="ECO:0000313" key="1">
    <source>
        <dbReference type="EMBL" id="HEG89874.1"/>
    </source>
</evidence>
<dbReference type="EMBL" id="DSIY01000006">
    <property type="protein sequence ID" value="HEG89874.1"/>
    <property type="molecule type" value="Genomic_DNA"/>
</dbReference>
<reference evidence="1" key="1">
    <citation type="journal article" date="2020" name="mSystems">
        <title>Genome- and Community-Level Interaction Insights into Carbon Utilization and Element Cycling Functions of Hydrothermarchaeota in Hydrothermal Sediment.</title>
        <authorList>
            <person name="Zhou Z."/>
            <person name="Liu Y."/>
            <person name="Xu W."/>
            <person name="Pan J."/>
            <person name="Luo Z.H."/>
            <person name="Li M."/>
        </authorList>
    </citation>
    <scope>NUCLEOTIDE SEQUENCE [LARGE SCALE GENOMIC DNA]</scope>
    <source>
        <strain evidence="1">SpSt-210</strain>
    </source>
</reference>
<proteinExistence type="predicted"/>
<comment type="caution">
    <text evidence="1">The sequence shown here is derived from an EMBL/GenBank/DDBJ whole genome shotgun (WGS) entry which is preliminary data.</text>
</comment>
<name>A0A831WYQ9_9BACT</name>
<dbReference type="AlphaFoldDB" id="A0A831WYQ9"/>